<dbReference type="GO" id="GO:0019301">
    <property type="term" value="P:rhamnose catabolic process"/>
    <property type="evidence" value="ECO:0007669"/>
    <property type="project" value="UniProtKB-ARBA"/>
</dbReference>
<dbReference type="PRINTS" id="PR00080">
    <property type="entry name" value="SDRFAMILY"/>
</dbReference>
<evidence type="ECO:0000313" key="6">
    <source>
        <dbReference type="Proteomes" id="UP000016931"/>
    </source>
</evidence>
<dbReference type="RefSeq" id="XP_016762092.1">
    <property type="nucleotide sequence ID" value="XM_016908788.1"/>
</dbReference>
<keyword evidence="2" id="KW-0521">NADP</keyword>
<dbReference type="Gene3D" id="3.40.50.720">
    <property type="entry name" value="NAD(P)-binding Rossmann-like Domain"/>
    <property type="match status" value="1"/>
</dbReference>
<dbReference type="OrthoDB" id="417891at2759"/>
<gene>
    <name evidence="5" type="ORF">SEPMUDRAFT_40580</name>
</gene>
<dbReference type="Proteomes" id="UP000016931">
    <property type="component" value="Unassembled WGS sequence"/>
</dbReference>
<name>M3C106_SPHMS</name>
<evidence type="ECO:0000256" key="1">
    <source>
        <dbReference type="ARBA" id="ARBA00006484"/>
    </source>
</evidence>
<dbReference type="GO" id="GO:0006633">
    <property type="term" value="P:fatty acid biosynthetic process"/>
    <property type="evidence" value="ECO:0007669"/>
    <property type="project" value="TreeGrafter"/>
</dbReference>
<protein>
    <submittedName>
        <fullName evidence="5">NAD(P)-binding protein</fullName>
    </submittedName>
</protein>
<dbReference type="HOGENOM" id="CLU_010194_1_1_1"/>
<proteinExistence type="inferred from homology"/>
<evidence type="ECO:0000256" key="4">
    <source>
        <dbReference type="ARBA" id="ARBA00023308"/>
    </source>
</evidence>
<dbReference type="InterPro" id="IPR036291">
    <property type="entry name" value="NAD(P)-bd_dom_sf"/>
</dbReference>
<dbReference type="FunFam" id="3.40.50.720:FF:000417">
    <property type="entry name" value="Glucose 1-dehydrogenase, putative"/>
    <property type="match status" value="1"/>
</dbReference>
<dbReference type="GO" id="GO:0048038">
    <property type="term" value="F:quinone binding"/>
    <property type="evidence" value="ECO:0007669"/>
    <property type="project" value="TreeGrafter"/>
</dbReference>
<dbReference type="PANTHER" id="PTHR42760:SF83">
    <property type="entry name" value="(3R)-3-HYDROXYACYL-COA DEHYDROGENASE"/>
    <property type="match status" value="1"/>
</dbReference>
<dbReference type="EMBL" id="KB456262">
    <property type="protein sequence ID" value="EMF13971.1"/>
    <property type="molecule type" value="Genomic_DNA"/>
</dbReference>
<evidence type="ECO:0000313" key="5">
    <source>
        <dbReference type="EMBL" id="EMF13971.1"/>
    </source>
</evidence>
<evidence type="ECO:0000256" key="2">
    <source>
        <dbReference type="ARBA" id="ARBA00022857"/>
    </source>
</evidence>
<dbReference type="PANTHER" id="PTHR42760">
    <property type="entry name" value="SHORT-CHAIN DEHYDROGENASES/REDUCTASES FAMILY MEMBER"/>
    <property type="match status" value="1"/>
</dbReference>
<keyword evidence="4" id="KW-0684">Rhamnose metabolism</keyword>
<dbReference type="GO" id="GO:0016616">
    <property type="term" value="F:oxidoreductase activity, acting on the CH-OH group of donors, NAD or NADP as acceptor"/>
    <property type="evidence" value="ECO:0007669"/>
    <property type="project" value="TreeGrafter"/>
</dbReference>
<accession>M3C106</accession>
<comment type="similarity">
    <text evidence="1">Belongs to the short-chain dehydrogenases/reductases (SDR) family.</text>
</comment>
<evidence type="ECO:0000256" key="3">
    <source>
        <dbReference type="ARBA" id="ARBA00023002"/>
    </source>
</evidence>
<dbReference type="SUPFAM" id="SSF51735">
    <property type="entry name" value="NAD(P)-binding Rossmann-fold domains"/>
    <property type="match status" value="1"/>
</dbReference>
<keyword evidence="6" id="KW-1185">Reference proteome</keyword>
<reference evidence="5 6" key="1">
    <citation type="journal article" date="2012" name="PLoS Pathog.">
        <title>Diverse lifestyles and strategies of plant pathogenesis encoded in the genomes of eighteen Dothideomycetes fungi.</title>
        <authorList>
            <person name="Ohm R.A."/>
            <person name="Feau N."/>
            <person name="Henrissat B."/>
            <person name="Schoch C.L."/>
            <person name="Horwitz B.A."/>
            <person name="Barry K.W."/>
            <person name="Condon B.J."/>
            <person name="Copeland A.C."/>
            <person name="Dhillon B."/>
            <person name="Glaser F."/>
            <person name="Hesse C.N."/>
            <person name="Kosti I."/>
            <person name="LaButti K."/>
            <person name="Lindquist E.A."/>
            <person name="Lucas S."/>
            <person name="Salamov A.A."/>
            <person name="Bradshaw R.E."/>
            <person name="Ciuffetti L."/>
            <person name="Hamelin R.C."/>
            <person name="Kema G.H.J."/>
            <person name="Lawrence C."/>
            <person name="Scott J.A."/>
            <person name="Spatafora J.W."/>
            <person name="Turgeon B.G."/>
            <person name="de Wit P.J.G.M."/>
            <person name="Zhong S."/>
            <person name="Goodwin S.B."/>
            <person name="Grigoriev I.V."/>
        </authorList>
    </citation>
    <scope>NUCLEOTIDE SEQUENCE [LARGE SCALE GENOMIC DNA]</scope>
    <source>
        <strain evidence="5 6">SO2202</strain>
    </source>
</reference>
<dbReference type="eggNOG" id="KOG1200">
    <property type="taxonomic scope" value="Eukaryota"/>
</dbReference>
<dbReference type="Pfam" id="PF13561">
    <property type="entry name" value="adh_short_C2"/>
    <property type="match status" value="1"/>
</dbReference>
<dbReference type="PRINTS" id="PR00081">
    <property type="entry name" value="GDHRDH"/>
</dbReference>
<sequence>MATATTALLLEGKVAAITGAVTGIGRAIALDYLEHGARVAVNYYPDDKSTRQFEALQDEVGADYQDMLIGLPGDITKPETGQELVKRTVEKFGRLDIFVSNAGVCQFADFLTMSPDLVNHTITTNLNGAFFAIQAAAQQMSRQEPCGGSIIGISSISALVGGAGQTHYTPTKAGILSLMQSTACALGKYGIRCNALLPGTIRTQLNDEDLASADKRSYMEGRIPLGRLGQPKDLAGPAVFLASDLSEYVTGAQLLVDGGLFVNLQ</sequence>
<organism evidence="5 6">
    <name type="scientific">Sphaerulina musiva (strain SO2202)</name>
    <name type="common">Poplar stem canker fungus</name>
    <name type="synonym">Septoria musiva</name>
    <dbReference type="NCBI Taxonomy" id="692275"/>
    <lineage>
        <taxon>Eukaryota</taxon>
        <taxon>Fungi</taxon>
        <taxon>Dikarya</taxon>
        <taxon>Ascomycota</taxon>
        <taxon>Pezizomycotina</taxon>
        <taxon>Dothideomycetes</taxon>
        <taxon>Dothideomycetidae</taxon>
        <taxon>Mycosphaerellales</taxon>
        <taxon>Mycosphaerellaceae</taxon>
        <taxon>Sphaerulina</taxon>
    </lineage>
</organism>
<dbReference type="AlphaFoldDB" id="M3C106"/>
<dbReference type="GeneID" id="27905925"/>
<keyword evidence="3" id="KW-0560">Oxidoreductase</keyword>
<dbReference type="STRING" id="692275.M3C106"/>
<dbReference type="InterPro" id="IPR002347">
    <property type="entry name" value="SDR_fam"/>
</dbReference>
<dbReference type="OMA" id="WEVANVI"/>